<feature type="domain" description="HTH lysR-type" evidence="6">
    <location>
        <begin position="4"/>
        <end position="61"/>
    </location>
</feature>
<feature type="coiled-coil region" evidence="5">
    <location>
        <begin position="64"/>
        <end position="91"/>
    </location>
</feature>
<comment type="similarity">
    <text evidence="1">Belongs to the LysR transcriptional regulatory family.</text>
</comment>
<dbReference type="GO" id="GO:0003677">
    <property type="term" value="F:DNA binding"/>
    <property type="evidence" value="ECO:0007669"/>
    <property type="project" value="UniProtKB-KW"/>
</dbReference>
<dbReference type="PRINTS" id="PR00039">
    <property type="entry name" value="HTHLYSR"/>
</dbReference>
<evidence type="ECO:0000313" key="7">
    <source>
        <dbReference type="EMBL" id="TQS45880.1"/>
    </source>
</evidence>
<dbReference type="SUPFAM" id="SSF46785">
    <property type="entry name" value="Winged helix' DNA-binding domain"/>
    <property type="match status" value="1"/>
</dbReference>
<keyword evidence="2" id="KW-0805">Transcription regulation</keyword>
<gene>
    <name evidence="7" type="ORF">FL583_05080</name>
</gene>
<reference evidence="7 8" key="1">
    <citation type="submission" date="2019-07" db="EMBL/GenBank/DDBJ databases">
        <title>Cryptosporangium phraense sp. nov., isolated from plant litter.</title>
        <authorList>
            <person name="Suriyachadkun C."/>
        </authorList>
    </citation>
    <scope>NUCLEOTIDE SEQUENCE [LARGE SCALE GENOMIC DNA]</scope>
    <source>
        <strain evidence="7 8">A-T 5661</strain>
    </source>
</reference>
<dbReference type="InParanoid" id="A0A545AX30"/>
<evidence type="ECO:0000256" key="1">
    <source>
        <dbReference type="ARBA" id="ARBA00009437"/>
    </source>
</evidence>
<dbReference type="FunFam" id="1.10.10.10:FF:000001">
    <property type="entry name" value="LysR family transcriptional regulator"/>
    <property type="match status" value="1"/>
</dbReference>
<evidence type="ECO:0000256" key="3">
    <source>
        <dbReference type="ARBA" id="ARBA00023125"/>
    </source>
</evidence>
<organism evidence="7 8">
    <name type="scientific">Cryptosporangium phraense</name>
    <dbReference type="NCBI Taxonomy" id="2593070"/>
    <lineage>
        <taxon>Bacteria</taxon>
        <taxon>Bacillati</taxon>
        <taxon>Actinomycetota</taxon>
        <taxon>Actinomycetes</taxon>
        <taxon>Cryptosporangiales</taxon>
        <taxon>Cryptosporangiaceae</taxon>
        <taxon>Cryptosporangium</taxon>
    </lineage>
</organism>
<dbReference type="Gene3D" id="3.40.190.10">
    <property type="entry name" value="Periplasmic binding protein-like II"/>
    <property type="match status" value="2"/>
</dbReference>
<dbReference type="Gene3D" id="1.10.10.10">
    <property type="entry name" value="Winged helix-like DNA-binding domain superfamily/Winged helix DNA-binding domain"/>
    <property type="match status" value="1"/>
</dbReference>
<dbReference type="GO" id="GO:0032993">
    <property type="term" value="C:protein-DNA complex"/>
    <property type="evidence" value="ECO:0007669"/>
    <property type="project" value="TreeGrafter"/>
</dbReference>
<dbReference type="RefSeq" id="WP_142703287.1">
    <property type="nucleotide sequence ID" value="NZ_VIRS01000003.1"/>
</dbReference>
<dbReference type="Pfam" id="PF00126">
    <property type="entry name" value="HTH_1"/>
    <property type="match status" value="1"/>
</dbReference>
<dbReference type="InterPro" id="IPR000847">
    <property type="entry name" value="LysR_HTH_N"/>
</dbReference>
<evidence type="ECO:0000256" key="4">
    <source>
        <dbReference type="ARBA" id="ARBA00023163"/>
    </source>
</evidence>
<keyword evidence="5" id="KW-0175">Coiled coil</keyword>
<evidence type="ECO:0000259" key="6">
    <source>
        <dbReference type="PROSITE" id="PS50931"/>
    </source>
</evidence>
<dbReference type="EMBL" id="VIRS01000003">
    <property type="protein sequence ID" value="TQS45880.1"/>
    <property type="molecule type" value="Genomic_DNA"/>
</dbReference>
<dbReference type="GO" id="GO:0003700">
    <property type="term" value="F:DNA-binding transcription factor activity"/>
    <property type="evidence" value="ECO:0007669"/>
    <property type="project" value="InterPro"/>
</dbReference>
<proteinExistence type="inferred from homology"/>
<dbReference type="OrthoDB" id="79118at2"/>
<evidence type="ECO:0000256" key="5">
    <source>
        <dbReference type="SAM" id="Coils"/>
    </source>
</evidence>
<evidence type="ECO:0000256" key="2">
    <source>
        <dbReference type="ARBA" id="ARBA00023015"/>
    </source>
</evidence>
<dbReference type="Proteomes" id="UP000317982">
    <property type="component" value="Unassembled WGS sequence"/>
</dbReference>
<dbReference type="InterPro" id="IPR036388">
    <property type="entry name" value="WH-like_DNA-bd_sf"/>
</dbReference>
<dbReference type="PROSITE" id="PS50931">
    <property type="entry name" value="HTH_LYSR"/>
    <property type="match status" value="1"/>
</dbReference>
<protein>
    <submittedName>
        <fullName evidence="7">LysR family transcriptional regulator</fullName>
    </submittedName>
</protein>
<comment type="caution">
    <text evidence="7">The sequence shown here is derived from an EMBL/GenBank/DDBJ whole genome shotgun (WGS) entry which is preliminary data.</text>
</comment>
<dbReference type="InterPro" id="IPR036390">
    <property type="entry name" value="WH_DNA-bd_sf"/>
</dbReference>
<dbReference type="PANTHER" id="PTHR30346:SF0">
    <property type="entry name" value="HCA OPERON TRANSCRIPTIONAL ACTIVATOR HCAR"/>
    <property type="match status" value="1"/>
</dbReference>
<keyword evidence="8" id="KW-1185">Reference proteome</keyword>
<keyword evidence="3" id="KW-0238">DNA-binding</keyword>
<dbReference type="SUPFAM" id="SSF53850">
    <property type="entry name" value="Periplasmic binding protein-like II"/>
    <property type="match status" value="1"/>
</dbReference>
<keyword evidence="4" id="KW-0804">Transcription</keyword>
<accession>A0A545AX30</accession>
<dbReference type="Pfam" id="PF03466">
    <property type="entry name" value="LysR_substrate"/>
    <property type="match status" value="1"/>
</dbReference>
<name>A0A545AX30_9ACTN</name>
<evidence type="ECO:0000313" key="8">
    <source>
        <dbReference type="Proteomes" id="UP000317982"/>
    </source>
</evidence>
<dbReference type="AlphaFoldDB" id="A0A545AX30"/>
<dbReference type="InterPro" id="IPR005119">
    <property type="entry name" value="LysR_subst-bd"/>
</dbReference>
<sequence length="298" mass="32375">MADLDLRRLRYFLSLADELNYGRAAESLHLAQPALSRSIAALERELGVKLFERSRAGTRLAPAGELLREEARELLRAADALQRRVRVAEREGRSITLGFAPGVILTPIIRHLEQAFPGLLVNVLRTTWGDQITALRDGRVDATFATRPFDDEGLDVVELYSEARVVVLPDSHPGAGERELTLADLADDLLLQPAAAVPEWTGAVGYPGFDDAKGQPATPTVEEKFEHVAAGRGVLLLTGSAARFYRRPGVTSARVADLPETRICLVVEPQRRSAVLRELERVAPSLSCADADAASVGT</sequence>
<dbReference type="PANTHER" id="PTHR30346">
    <property type="entry name" value="TRANSCRIPTIONAL DUAL REGULATOR HCAR-RELATED"/>
    <property type="match status" value="1"/>
</dbReference>